<dbReference type="Proteomes" id="UP000683360">
    <property type="component" value="Unassembled WGS sequence"/>
</dbReference>
<dbReference type="InterPro" id="IPR038648">
    <property type="entry name" value="PHR_sf"/>
</dbReference>
<dbReference type="InterPro" id="IPR012983">
    <property type="entry name" value="PHR"/>
</dbReference>
<accession>A0A8S3PMT4</accession>
<comment type="caution">
    <text evidence="2">The sequence shown here is derived from an EMBL/GenBank/DDBJ whole genome shotgun (WGS) entry which is preliminary data.</text>
</comment>
<proteinExistence type="predicted"/>
<gene>
    <name evidence="2" type="ORF">MEDL_532</name>
</gene>
<evidence type="ECO:0000313" key="2">
    <source>
        <dbReference type="EMBL" id="CAG2184893.1"/>
    </source>
</evidence>
<dbReference type="AlphaFoldDB" id="A0A8S3PMT4"/>
<dbReference type="OrthoDB" id="10386267at2759"/>
<protein>
    <recommendedName>
        <fullName evidence="1">PHR domain-containing protein</fullName>
    </recommendedName>
</protein>
<feature type="domain" description="PHR" evidence="1">
    <location>
        <begin position="37"/>
        <end position="113"/>
    </location>
</feature>
<reference evidence="2" key="1">
    <citation type="submission" date="2021-03" db="EMBL/GenBank/DDBJ databases">
        <authorList>
            <person name="Bekaert M."/>
        </authorList>
    </citation>
    <scope>NUCLEOTIDE SEQUENCE</scope>
</reference>
<dbReference type="EMBL" id="CAJPWZ010000047">
    <property type="protein sequence ID" value="CAG2184893.1"/>
    <property type="molecule type" value="Genomic_DNA"/>
</dbReference>
<dbReference type="Pfam" id="PF08005">
    <property type="entry name" value="PHR"/>
    <property type="match status" value="1"/>
</dbReference>
<evidence type="ECO:0000313" key="3">
    <source>
        <dbReference type="Proteomes" id="UP000683360"/>
    </source>
</evidence>
<evidence type="ECO:0000259" key="1">
    <source>
        <dbReference type="Pfam" id="PF08005"/>
    </source>
</evidence>
<keyword evidence="3" id="KW-1185">Reference proteome</keyword>
<name>A0A8S3PMT4_MYTED</name>
<sequence>MKTDISRNLEKAFEVIFEQSKSNITVKSSNTAILTVNRFGTIHPNWAKKGVDAICFSVSKDIQLHGILSYGCLDGKSICKVKATLKENMSELIVVSKNLESKEAENGLLRVFFGTSKTFNKYKVSYCRRYGRTGIVPIWHARKVYNNSKRNCV</sequence>
<organism evidence="2 3">
    <name type="scientific">Mytilus edulis</name>
    <name type="common">Blue mussel</name>
    <dbReference type="NCBI Taxonomy" id="6550"/>
    <lineage>
        <taxon>Eukaryota</taxon>
        <taxon>Metazoa</taxon>
        <taxon>Spiralia</taxon>
        <taxon>Lophotrochozoa</taxon>
        <taxon>Mollusca</taxon>
        <taxon>Bivalvia</taxon>
        <taxon>Autobranchia</taxon>
        <taxon>Pteriomorphia</taxon>
        <taxon>Mytilida</taxon>
        <taxon>Mytiloidea</taxon>
        <taxon>Mytilidae</taxon>
        <taxon>Mytilinae</taxon>
        <taxon>Mytilus</taxon>
    </lineage>
</organism>
<dbReference type="Gene3D" id="2.60.120.820">
    <property type="entry name" value="PHR domain"/>
    <property type="match status" value="1"/>
</dbReference>